<feature type="transmembrane region" description="Helical" evidence="6">
    <location>
        <begin position="311"/>
        <end position="344"/>
    </location>
</feature>
<evidence type="ECO:0000313" key="8">
    <source>
        <dbReference type="Proteomes" id="UP000230154"/>
    </source>
</evidence>
<accession>A0A2H0TQ90</accession>
<name>A0A2H0TQ90_9BACT</name>
<organism evidence="7 8">
    <name type="scientific">Candidatus Magasanikbacteria bacterium CG10_big_fil_rev_8_21_14_0_10_47_10</name>
    <dbReference type="NCBI Taxonomy" id="1974652"/>
    <lineage>
        <taxon>Bacteria</taxon>
        <taxon>Candidatus Magasanikiibacteriota</taxon>
    </lineage>
</organism>
<comment type="similarity">
    <text evidence="2">Belongs to the autoinducer-2 exporter (AI-2E) (TC 2.A.86) family.</text>
</comment>
<evidence type="ECO:0000313" key="7">
    <source>
        <dbReference type="EMBL" id="PIR74321.1"/>
    </source>
</evidence>
<comment type="caution">
    <text evidence="7">The sequence shown here is derived from an EMBL/GenBank/DDBJ whole genome shotgun (WGS) entry which is preliminary data.</text>
</comment>
<evidence type="ECO:0000256" key="3">
    <source>
        <dbReference type="ARBA" id="ARBA00022692"/>
    </source>
</evidence>
<dbReference type="AlphaFoldDB" id="A0A2H0TQ90"/>
<dbReference type="Pfam" id="PF01594">
    <property type="entry name" value="AI-2E_transport"/>
    <property type="match status" value="1"/>
</dbReference>
<sequence length="355" mass="39146">MNGKNNHLSFARMRSGFFLAIIVLLGILVLYLVRPFAFPIFWAAITAILFYPVYQGIEKYIKMPSVSSLITSILVIVIIFLPLTLISVLLVNETADLYQRISSGNYFGTVESVTGQLQNSAFAPLLETVKTEWETYAASGAKALGVFIFNNIKDITENSIRFVFMAFIMLYTLYYFLKDGKQMLARLMHLSPLGDQYEKMLYNRFTSTAKATLKGTLIIGAIQGTLGGILFAVTGVEGVFVWAVVMTILSIIPAIGSFLVWLPAGVIMLIAGNVWQGLTILIVGAVLISNIDNVLRPPLVGKDTQMHPLFVLFSTLGGIFIFGVSGFIIGPVLMSLFLAIVSLYDHFYKSQLDSN</sequence>
<keyword evidence="4 6" id="KW-1133">Transmembrane helix</keyword>
<evidence type="ECO:0008006" key="9">
    <source>
        <dbReference type="Google" id="ProtNLM"/>
    </source>
</evidence>
<dbReference type="PANTHER" id="PTHR21716">
    <property type="entry name" value="TRANSMEMBRANE PROTEIN"/>
    <property type="match status" value="1"/>
</dbReference>
<feature type="transmembrane region" description="Helical" evidence="6">
    <location>
        <begin position="39"/>
        <end position="57"/>
    </location>
</feature>
<dbReference type="Proteomes" id="UP000230154">
    <property type="component" value="Unassembled WGS sequence"/>
</dbReference>
<reference evidence="8" key="1">
    <citation type="submission" date="2017-09" db="EMBL/GenBank/DDBJ databases">
        <title>Depth-based differentiation of microbial function through sediment-hosted aquifers and enrichment of novel symbionts in the deep terrestrial subsurface.</title>
        <authorList>
            <person name="Probst A.J."/>
            <person name="Ladd B."/>
            <person name="Jarett J.K."/>
            <person name="Geller-Mcgrath D.E."/>
            <person name="Sieber C.M.K."/>
            <person name="Emerson J.B."/>
            <person name="Anantharaman K."/>
            <person name="Thomas B.C."/>
            <person name="Malmstrom R."/>
            <person name="Stieglmeier M."/>
            <person name="Klingl A."/>
            <person name="Woyke T."/>
            <person name="Ryan C.M."/>
            <person name="Banfield J.F."/>
        </authorList>
    </citation>
    <scope>NUCLEOTIDE SEQUENCE [LARGE SCALE GENOMIC DNA]</scope>
</reference>
<comment type="subcellular location">
    <subcellularLocation>
        <location evidence="1">Membrane</location>
        <topology evidence="1">Multi-pass membrane protein</topology>
    </subcellularLocation>
</comment>
<feature type="transmembrane region" description="Helical" evidence="6">
    <location>
        <begin position="69"/>
        <end position="91"/>
    </location>
</feature>
<dbReference type="EMBL" id="PFCB01000023">
    <property type="protein sequence ID" value="PIR74321.1"/>
    <property type="molecule type" value="Genomic_DNA"/>
</dbReference>
<proteinExistence type="inferred from homology"/>
<evidence type="ECO:0000256" key="4">
    <source>
        <dbReference type="ARBA" id="ARBA00022989"/>
    </source>
</evidence>
<keyword evidence="5 6" id="KW-0472">Membrane</keyword>
<evidence type="ECO:0000256" key="5">
    <source>
        <dbReference type="ARBA" id="ARBA00023136"/>
    </source>
</evidence>
<keyword evidence="3 6" id="KW-0812">Transmembrane</keyword>
<evidence type="ECO:0000256" key="6">
    <source>
        <dbReference type="SAM" id="Phobius"/>
    </source>
</evidence>
<dbReference type="GO" id="GO:0016020">
    <property type="term" value="C:membrane"/>
    <property type="evidence" value="ECO:0007669"/>
    <property type="project" value="UniProtKB-SubCell"/>
</dbReference>
<evidence type="ECO:0000256" key="2">
    <source>
        <dbReference type="ARBA" id="ARBA00009773"/>
    </source>
</evidence>
<feature type="transmembrane region" description="Helical" evidence="6">
    <location>
        <begin position="239"/>
        <end position="262"/>
    </location>
</feature>
<dbReference type="PANTHER" id="PTHR21716:SF4">
    <property type="entry name" value="TRANSMEMBRANE PROTEIN 245"/>
    <property type="match status" value="1"/>
</dbReference>
<evidence type="ECO:0000256" key="1">
    <source>
        <dbReference type="ARBA" id="ARBA00004141"/>
    </source>
</evidence>
<feature type="transmembrane region" description="Helical" evidence="6">
    <location>
        <begin position="211"/>
        <end position="233"/>
    </location>
</feature>
<feature type="transmembrane region" description="Helical" evidence="6">
    <location>
        <begin position="274"/>
        <end position="291"/>
    </location>
</feature>
<gene>
    <name evidence="7" type="ORF">COU35_03440</name>
</gene>
<dbReference type="InterPro" id="IPR002549">
    <property type="entry name" value="AI-2E-like"/>
</dbReference>
<feature type="transmembrane region" description="Helical" evidence="6">
    <location>
        <begin position="159"/>
        <end position="177"/>
    </location>
</feature>
<protein>
    <recommendedName>
        <fullName evidence="9">AI-2E family transporter</fullName>
    </recommendedName>
</protein>
<feature type="transmembrane region" description="Helical" evidence="6">
    <location>
        <begin position="16"/>
        <end position="33"/>
    </location>
</feature>